<keyword evidence="7" id="KW-1185">Reference proteome</keyword>
<gene>
    <name evidence="6" type="ORF">C8A03DRAFT_47562</name>
</gene>
<feature type="domain" description="FAD-binding" evidence="5">
    <location>
        <begin position="9"/>
        <end position="351"/>
    </location>
</feature>
<accession>A0AAN7C2H2</accession>
<feature type="transmembrane region" description="Helical" evidence="4">
    <location>
        <begin position="393"/>
        <end position="415"/>
    </location>
</feature>
<keyword evidence="3" id="KW-0560">Oxidoreductase</keyword>
<organism evidence="6 7">
    <name type="scientific">Achaetomium macrosporum</name>
    <dbReference type="NCBI Taxonomy" id="79813"/>
    <lineage>
        <taxon>Eukaryota</taxon>
        <taxon>Fungi</taxon>
        <taxon>Dikarya</taxon>
        <taxon>Ascomycota</taxon>
        <taxon>Pezizomycotina</taxon>
        <taxon>Sordariomycetes</taxon>
        <taxon>Sordariomycetidae</taxon>
        <taxon>Sordariales</taxon>
        <taxon>Chaetomiaceae</taxon>
        <taxon>Achaetomium</taxon>
    </lineage>
</organism>
<proteinExistence type="predicted"/>
<dbReference type="GO" id="GO:0071949">
    <property type="term" value="F:FAD binding"/>
    <property type="evidence" value="ECO:0007669"/>
    <property type="project" value="InterPro"/>
</dbReference>
<dbReference type="PANTHER" id="PTHR46865:SF7">
    <property type="entry name" value="MONOOXYGENASE, PUTATIVE (AFU_ORTHOLOGUE AFUA_8G07040)-RELATED"/>
    <property type="match status" value="1"/>
</dbReference>
<dbReference type="InterPro" id="IPR036188">
    <property type="entry name" value="FAD/NAD-bd_sf"/>
</dbReference>
<dbReference type="InterPro" id="IPR051704">
    <property type="entry name" value="FAD_aromatic-hydroxylase"/>
</dbReference>
<dbReference type="InterPro" id="IPR002938">
    <property type="entry name" value="FAD-bd"/>
</dbReference>
<keyword evidence="4" id="KW-0472">Membrane</keyword>
<name>A0AAN7C2H2_9PEZI</name>
<keyword evidence="1" id="KW-0285">Flavoprotein</keyword>
<dbReference type="PRINTS" id="PR00420">
    <property type="entry name" value="RNGMNOXGNASE"/>
</dbReference>
<dbReference type="EMBL" id="MU860430">
    <property type="protein sequence ID" value="KAK4234010.1"/>
    <property type="molecule type" value="Genomic_DNA"/>
</dbReference>
<evidence type="ECO:0000256" key="4">
    <source>
        <dbReference type="SAM" id="Phobius"/>
    </source>
</evidence>
<keyword evidence="4" id="KW-1133">Transmembrane helix</keyword>
<dbReference type="Gene3D" id="3.30.9.10">
    <property type="entry name" value="D-Amino Acid Oxidase, subunit A, domain 2"/>
    <property type="match status" value="1"/>
</dbReference>
<reference evidence="6" key="1">
    <citation type="journal article" date="2023" name="Mol. Phylogenet. Evol.">
        <title>Genome-scale phylogeny and comparative genomics of the fungal order Sordariales.</title>
        <authorList>
            <person name="Hensen N."/>
            <person name="Bonometti L."/>
            <person name="Westerberg I."/>
            <person name="Brannstrom I.O."/>
            <person name="Guillou S."/>
            <person name="Cros-Aarteil S."/>
            <person name="Calhoun S."/>
            <person name="Haridas S."/>
            <person name="Kuo A."/>
            <person name="Mondo S."/>
            <person name="Pangilinan J."/>
            <person name="Riley R."/>
            <person name="LaButti K."/>
            <person name="Andreopoulos B."/>
            <person name="Lipzen A."/>
            <person name="Chen C."/>
            <person name="Yan M."/>
            <person name="Daum C."/>
            <person name="Ng V."/>
            <person name="Clum A."/>
            <person name="Steindorff A."/>
            <person name="Ohm R.A."/>
            <person name="Martin F."/>
            <person name="Silar P."/>
            <person name="Natvig D.O."/>
            <person name="Lalanne C."/>
            <person name="Gautier V."/>
            <person name="Ament-Velasquez S.L."/>
            <person name="Kruys A."/>
            <person name="Hutchinson M.I."/>
            <person name="Powell A.J."/>
            <person name="Barry K."/>
            <person name="Miller A.N."/>
            <person name="Grigoriev I.V."/>
            <person name="Debuchy R."/>
            <person name="Gladieux P."/>
            <person name="Hiltunen Thoren M."/>
            <person name="Johannesson H."/>
        </authorList>
    </citation>
    <scope>NUCLEOTIDE SEQUENCE</scope>
    <source>
        <strain evidence="6">CBS 532.94</strain>
    </source>
</reference>
<dbReference type="Pfam" id="PF01494">
    <property type="entry name" value="FAD_binding_3"/>
    <property type="match status" value="1"/>
</dbReference>
<evidence type="ECO:0000256" key="3">
    <source>
        <dbReference type="ARBA" id="ARBA00023002"/>
    </source>
</evidence>
<evidence type="ECO:0000313" key="6">
    <source>
        <dbReference type="EMBL" id="KAK4234010.1"/>
    </source>
</evidence>
<dbReference type="Proteomes" id="UP001303760">
    <property type="component" value="Unassembled WGS sequence"/>
</dbReference>
<dbReference type="AlphaFoldDB" id="A0AAN7C2H2"/>
<evidence type="ECO:0000259" key="5">
    <source>
        <dbReference type="Pfam" id="PF01494"/>
    </source>
</evidence>
<keyword evidence="4" id="KW-0812">Transmembrane</keyword>
<evidence type="ECO:0000256" key="2">
    <source>
        <dbReference type="ARBA" id="ARBA00022827"/>
    </source>
</evidence>
<protein>
    <recommendedName>
        <fullName evidence="5">FAD-binding domain-containing protein</fullName>
    </recommendedName>
</protein>
<sequence>MAPNPPPLRVLISGAGIAGPALALHLSRLPAPLKCTTTVVERHPTLRSSGQQIDLRGQGIDAMRAAGIEAAVRARVVDEPGLAFIDRRGGKTQAYFAANKSGKGAQSFSAEWEIMRGDMCEILYEATVGLEGVKYVFGTSVEEFTQGTGGKGPVRVRFSDGSEGEFDLLVGCDGLGSKIRRRMFSDGRPDGLRPIGMLAAFYTVPHREGDPAYATIMPLPGRRHVITRRDRPDCLRVYLGVHGESPYGPELSKVLKSGGTLAEKKDAWVKAFGPDAHNTYQLQRFLDGLNSPEADDFYTVEYAQVRLDNWSEGRVVLVGDAGYCPAPITGFGTSLALAGAYVLAGEIARACGRAQGEGSPWDNIPAALAAYETTLRPLVDHVQDINIERRTKLFLPGSAWGISLMNWIAWLIATLRIDRLATRFMSDDRGPWKLPEYPELTPIKKA</sequence>
<dbReference type="SUPFAM" id="SSF51905">
    <property type="entry name" value="FAD/NAD(P)-binding domain"/>
    <property type="match status" value="1"/>
</dbReference>
<evidence type="ECO:0000256" key="1">
    <source>
        <dbReference type="ARBA" id="ARBA00022630"/>
    </source>
</evidence>
<evidence type="ECO:0000313" key="7">
    <source>
        <dbReference type="Proteomes" id="UP001303760"/>
    </source>
</evidence>
<dbReference type="GO" id="GO:0016491">
    <property type="term" value="F:oxidoreductase activity"/>
    <property type="evidence" value="ECO:0007669"/>
    <property type="project" value="UniProtKB-KW"/>
</dbReference>
<reference evidence="6" key="2">
    <citation type="submission" date="2023-05" db="EMBL/GenBank/DDBJ databases">
        <authorList>
            <consortium name="Lawrence Berkeley National Laboratory"/>
            <person name="Steindorff A."/>
            <person name="Hensen N."/>
            <person name="Bonometti L."/>
            <person name="Westerberg I."/>
            <person name="Brannstrom I.O."/>
            <person name="Guillou S."/>
            <person name="Cros-Aarteil S."/>
            <person name="Calhoun S."/>
            <person name="Haridas S."/>
            <person name="Kuo A."/>
            <person name="Mondo S."/>
            <person name="Pangilinan J."/>
            <person name="Riley R."/>
            <person name="Labutti K."/>
            <person name="Andreopoulos B."/>
            <person name="Lipzen A."/>
            <person name="Chen C."/>
            <person name="Yanf M."/>
            <person name="Daum C."/>
            <person name="Ng V."/>
            <person name="Clum A."/>
            <person name="Ohm R."/>
            <person name="Martin F."/>
            <person name="Silar P."/>
            <person name="Natvig D."/>
            <person name="Lalanne C."/>
            <person name="Gautier V."/>
            <person name="Ament-Velasquez S.L."/>
            <person name="Kruys A."/>
            <person name="Hutchinson M.I."/>
            <person name="Powell A.J."/>
            <person name="Barry K."/>
            <person name="Miller A.N."/>
            <person name="Grigoriev I.V."/>
            <person name="Debuchy R."/>
            <person name="Gladieux P."/>
            <person name="Thoren M.H."/>
            <person name="Johannesson H."/>
        </authorList>
    </citation>
    <scope>NUCLEOTIDE SEQUENCE</scope>
    <source>
        <strain evidence="6">CBS 532.94</strain>
    </source>
</reference>
<comment type="caution">
    <text evidence="6">The sequence shown here is derived from an EMBL/GenBank/DDBJ whole genome shotgun (WGS) entry which is preliminary data.</text>
</comment>
<keyword evidence="2" id="KW-0274">FAD</keyword>
<dbReference type="PANTHER" id="PTHR46865">
    <property type="entry name" value="OXIDOREDUCTASE-RELATED"/>
    <property type="match status" value="1"/>
</dbReference>
<dbReference type="Gene3D" id="3.50.50.60">
    <property type="entry name" value="FAD/NAD(P)-binding domain"/>
    <property type="match status" value="1"/>
</dbReference>